<dbReference type="FunFam" id="2.30.42.10:FF:000107">
    <property type="entry name" value="26S proteasome non-ATPase regulatory subunit 9"/>
    <property type="match status" value="1"/>
</dbReference>
<dbReference type="SUPFAM" id="SSF50156">
    <property type="entry name" value="PDZ domain-like"/>
    <property type="match status" value="1"/>
</dbReference>
<dbReference type="GO" id="GO:0044183">
    <property type="term" value="F:protein folding chaperone"/>
    <property type="evidence" value="ECO:0007669"/>
    <property type="project" value="EnsemblFungi"/>
</dbReference>
<dbReference type="EMBL" id="CP002500">
    <property type="protein sequence ID" value="AET39537.1"/>
    <property type="molecule type" value="Genomic_DNA"/>
</dbReference>
<dbReference type="InterPro" id="IPR040815">
    <property type="entry name" value="Nas2_N"/>
</dbReference>
<dbReference type="Proteomes" id="UP000006790">
    <property type="component" value="Chromosome 4"/>
</dbReference>
<dbReference type="RefSeq" id="XP_003646354.1">
    <property type="nucleotide sequence ID" value="XM_003646306.1"/>
</dbReference>
<dbReference type="FunCoup" id="G8JU34">
    <property type="interactions" value="1057"/>
</dbReference>
<dbReference type="Pfam" id="PF18265">
    <property type="entry name" value="Nas2_N"/>
    <property type="match status" value="1"/>
</dbReference>
<dbReference type="Gene3D" id="6.10.140.1710">
    <property type="match status" value="1"/>
</dbReference>
<dbReference type="PANTHER" id="PTHR12651">
    <property type="entry name" value="26S PROTEASOME NON-ATPASE REGULATORY SUBUNIT 9"/>
    <property type="match status" value="1"/>
</dbReference>
<gene>
    <name evidence="4" type="ordered locus">Ecym_4498</name>
</gene>
<dbReference type="GO" id="GO:0005829">
    <property type="term" value="C:cytosol"/>
    <property type="evidence" value="ECO:0007669"/>
    <property type="project" value="EnsemblFungi"/>
</dbReference>
<dbReference type="STRING" id="931890.G8JU34"/>
<dbReference type="OrthoDB" id="72325at2759"/>
<keyword evidence="5" id="KW-1185">Reference proteome</keyword>
<sequence length="222" mass="24963">MVKNEFDVVADDLDRLTLDPKLHSLIASYATLEPSDLFALKQAIEEELLRLFHMLQDQHKCDLTSPLITPEGFPRSDVDVLQIRLLRRNINMLRNDLKMVIERCEIVLPRQLQQQQQEQQETPRSKSKIPEATIPFAVVTEVTPNSPSSLAGILSGDKIVTISNIHAGNHQKLAAVGPVVKKHERHKLPLRVLRTDGSFHDLILVPSKWAGPGLLGCRLSEL</sequence>
<dbReference type="AlphaFoldDB" id="G8JU34"/>
<organism evidence="4 5">
    <name type="scientific">Eremothecium cymbalariae (strain CBS 270.75 / DBVPG 7215 / KCTC 17166 / NRRL Y-17582)</name>
    <name type="common">Yeast</name>
    <dbReference type="NCBI Taxonomy" id="931890"/>
    <lineage>
        <taxon>Eukaryota</taxon>
        <taxon>Fungi</taxon>
        <taxon>Dikarya</taxon>
        <taxon>Ascomycota</taxon>
        <taxon>Saccharomycotina</taxon>
        <taxon>Saccharomycetes</taxon>
        <taxon>Saccharomycetales</taxon>
        <taxon>Saccharomycetaceae</taxon>
        <taxon>Eremothecium</taxon>
    </lineage>
</organism>
<name>G8JU34_ERECY</name>
<accession>G8JU34</accession>
<dbReference type="GO" id="GO:0005634">
    <property type="term" value="C:nucleus"/>
    <property type="evidence" value="ECO:0007669"/>
    <property type="project" value="EnsemblFungi"/>
</dbReference>
<dbReference type="InterPro" id="IPR036034">
    <property type="entry name" value="PDZ_sf"/>
</dbReference>
<evidence type="ECO:0000256" key="2">
    <source>
        <dbReference type="ARBA" id="ARBA00068021"/>
    </source>
</evidence>
<proteinExistence type="predicted"/>
<dbReference type="GO" id="GO:0070682">
    <property type="term" value="P:proteasome regulatory particle assembly"/>
    <property type="evidence" value="ECO:0007669"/>
    <property type="project" value="EnsemblFungi"/>
</dbReference>
<reference evidence="5" key="1">
    <citation type="journal article" date="2012" name="G3 (Bethesda)">
        <title>Pichia sorbitophila, an interspecies yeast hybrid reveals early steps of genome resolution following polyploidization.</title>
        <authorList>
            <person name="Leh Louis V."/>
            <person name="Despons L."/>
            <person name="Friedrich A."/>
            <person name="Martin T."/>
            <person name="Durrens P."/>
            <person name="Casaregola S."/>
            <person name="Neuveglise C."/>
            <person name="Fairhead C."/>
            <person name="Marck C."/>
            <person name="Cruz J.A."/>
            <person name="Straub M.L."/>
            <person name="Kugler V."/>
            <person name="Sacerdot C."/>
            <person name="Uzunov Z."/>
            <person name="Thierry A."/>
            <person name="Weiss S."/>
            <person name="Bleykasten C."/>
            <person name="De Montigny J."/>
            <person name="Jacques N."/>
            <person name="Jung P."/>
            <person name="Lemaire M."/>
            <person name="Mallet S."/>
            <person name="Morel G."/>
            <person name="Richard G.F."/>
            <person name="Sarkar A."/>
            <person name="Savel G."/>
            <person name="Schacherer J."/>
            <person name="Seret M.L."/>
            <person name="Talla E."/>
            <person name="Samson G."/>
            <person name="Jubin C."/>
            <person name="Poulain J."/>
            <person name="Vacherie B."/>
            <person name="Barbe V."/>
            <person name="Pelletier E."/>
            <person name="Sherman D.J."/>
            <person name="Westhof E."/>
            <person name="Weissenbach J."/>
            <person name="Baret P.V."/>
            <person name="Wincker P."/>
            <person name="Gaillardin C."/>
            <person name="Dujon B."/>
            <person name="Souciet J.L."/>
        </authorList>
    </citation>
    <scope>NUCLEOTIDE SEQUENCE [LARGE SCALE GENOMIC DNA]</scope>
    <source>
        <strain evidence="5">CBS 270.75 / DBVPG 7215 / KCTC 17166 / NRRL Y-17582</strain>
    </source>
</reference>
<dbReference type="HOGENOM" id="CLU_073146_2_1_1"/>
<dbReference type="KEGG" id="erc:Ecym_4498"/>
<protein>
    <recommendedName>
        <fullName evidence="2">Probable 26S proteasome regulatory subunit p27</fullName>
    </recommendedName>
</protein>
<evidence type="ECO:0000259" key="3">
    <source>
        <dbReference type="Pfam" id="PF18265"/>
    </source>
</evidence>
<dbReference type="InParanoid" id="G8JU34"/>
<dbReference type="Gene3D" id="2.30.42.10">
    <property type="match status" value="1"/>
</dbReference>
<dbReference type="PANTHER" id="PTHR12651:SF1">
    <property type="entry name" value="26S PROTEASOME NON-ATPASE REGULATORY SUBUNIT 9"/>
    <property type="match status" value="1"/>
</dbReference>
<feature type="domain" description="Nas2 N-terminal" evidence="3">
    <location>
        <begin position="36"/>
        <end position="108"/>
    </location>
</feature>
<dbReference type="eggNOG" id="KOG3129">
    <property type="taxonomic scope" value="Eukaryota"/>
</dbReference>
<evidence type="ECO:0000313" key="4">
    <source>
        <dbReference type="EMBL" id="AET39537.1"/>
    </source>
</evidence>
<evidence type="ECO:0000313" key="5">
    <source>
        <dbReference type="Proteomes" id="UP000006790"/>
    </source>
</evidence>
<dbReference type="GeneID" id="11470117"/>
<evidence type="ECO:0000256" key="1">
    <source>
        <dbReference type="ARBA" id="ARBA00023186"/>
    </source>
</evidence>
<keyword evidence="1" id="KW-0143">Chaperone</keyword>
<dbReference type="InterPro" id="IPR035269">
    <property type="entry name" value="PSMD9"/>
</dbReference>
<dbReference type="OMA" id="DWGGRGM"/>